<name>A0A8H7LFI7_9AGAM</name>
<protein>
    <submittedName>
        <fullName evidence="1">Uncharacterized protein</fullName>
    </submittedName>
</protein>
<reference evidence="1" key="1">
    <citation type="submission" date="2020-09" db="EMBL/GenBank/DDBJ databases">
        <title>Comparative genome analyses of four rice-infecting Rhizoctonia solani isolates reveal extensive enrichment of homogalacturonan modification genes.</title>
        <authorList>
            <person name="Lee D.-Y."/>
            <person name="Jeon J."/>
            <person name="Kim K.-T."/>
            <person name="Cheong K."/>
            <person name="Song H."/>
            <person name="Choi G."/>
            <person name="Ko J."/>
            <person name="Opiyo S.O."/>
            <person name="Zuo S."/>
            <person name="Madhav S."/>
            <person name="Lee Y.-H."/>
            <person name="Wang G.-L."/>
        </authorList>
    </citation>
    <scope>NUCLEOTIDE SEQUENCE</scope>
    <source>
        <strain evidence="1">AG1-IA YN-7</strain>
    </source>
</reference>
<organism evidence="1 2">
    <name type="scientific">Rhizoctonia solani</name>
    <dbReference type="NCBI Taxonomy" id="456999"/>
    <lineage>
        <taxon>Eukaryota</taxon>
        <taxon>Fungi</taxon>
        <taxon>Dikarya</taxon>
        <taxon>Basidiomycota</taxon>
        <taxon>Agaricomycotina</taxon>
        <taxon>Agaricomycetes</taxon>
        <taxon>Cantharellales</taxon>
        <taxon>Ceratobasidiaceae</taxon>
        <taxon>Rhizoctonia</taxon>
    </lineage>
</organism>
<evidence type="ECO:0000313" key="1">
    <source>
        <dbReference type="EMBL" id="KAF8670453.1"/>
    </source>
</evidence>
<proteinExistence type="predicted"/>
<dbReference type="AlphaFoldDB" id="A0A8H7LFI7"/>
<gene>
    <name evidence="1" type="ORF">RHS04_08606</name>
</gene>
<evidence type="ECO:0000313" key="2">
    <source>
        <dbReference type="Proteomes" id="UP000650582"/>
    </source>
</evidence>
<comment type="caution">
    <text evidence="1">The sequence shown here is derived from an EMBL/GenBank/DDBJ whole genome shotgun (WGS) entry which is preliminary data.</text>
</comment>
<dbReference type="Pfam" id="PF08568">
    <property type="entry name" value="Kinetochor_Ybp2"/>
    <property type="match status" value="1"/>
</dbReference>
<sequence length="303" mass="34218">MQGYNNFLDRVRIAGLDFTSIHFPEPSSKMTGSTRTQLLGGFILYYLSNQGLIRPKGTRQALRGQLAGLSEALRRPRWRQTALGAINDCILGGLYEEQILEEDIATEIIPMISTPASTDPDSKSRATLFNLLTQIILKVQPSHAFKFIRDLASEECPYLNMRSSAISLLRRLVVRAFNHDPPARDDPFASQLLLEEYNPILLQSPVLEEKEAEGLKFVDTQEMNRLVEVLGFFYVLFARDGKNLTGVRSAESIKVLRNKLVVPLTKITCEQEPVLEDPSLYFAMRSISVSLERIEEIISRIES</sequence>
<dbReference type="EMBL" id="JACYCC010000256">
    <property type="protein sequence ID" value="KAF8670453.1"/>
    <property type="molecule type" value="Genomic_DNA"/>
</dbReference>
<dbReference type="Proteomes" id="UP000650582">
    <property type="component" value="Unassembled WGS sequence"/>
</dbReference>
<dbReference type="InterPro" id="IPR013877">
    <property type="entry name" value="YAP-bd/ALF4/Glomulin"/>
</dbReference>
<accession>A0A8H7LFI7</accession>